<dbReference type="SUPFAM" id="SSF54695">
    <property type="entry name" value="POZ domain"/>
    <property type="match status" value="1"/>
</dbReference>
<dbReference type="CDD" id="cd18186">
    <property type="entry name" value="BTB_POZ_ZBTB_KLHL-like"/>
    <property type="match status" value="1"/>
</dbReference>
<evidence type="ECO:0000259" key="1">
    <source>
        <dbReference type="PROSITE" id="PS50097"/>
    </source>
</evidence>
<dbReference type="Proteomes" id="UP001215598">
    <property type="component" value="Unassembled WGS sequence"/>
</dbReference>
<organism evidence="2 3">
    <name type="scientific">Mycena metata</name>
    <dbReference type="NCBI Taxonomy" id="1033252"/>
    <lineage>
        <taxon>Eukaryota</taxon>
        <taxon>Fungi</taxon>
        <taxon>Dikarya</taxon>
        <taxon>Basidiomycota</taxon>
        <taxon>Agaricomycotina</taxon>
        <taxon>Agaricomycetes</taxon>
        <taxon>Agaricomycetidae</taxon>
        <taxon>Agaricales</taxon>
        <taxon>Marasmiineae</taxon>
        <taxon>Mycenaceae</taxon>
        <taxon>Mycena</taxon>
    </lineage>
</organism>
<evidence type="ECO:0000313" key="2">
    <source>
        <dbReference type="EMBL" id="KAJ7759156.1"/>
    </source>
</evidence>
<dbReference type="PROSITE" id="PS50097">
    <property type="entry name" value="BTB"/>
    <property type="match status" value="1"/>
</dbReference>
<dbReference type="AlphaFoldDB" id="A0AAD7NGF4"/>
<dbReference type="InterPro" id="IPR000210">
    <property type="entry name" value="BTB/POZ_dom"/>
</dbReference>
<sequence>MALEALRSFNIPRSMATEVKITDAPPPFNDPSADIIIRSSENVDFRIHKILLALASPFFKEMFEVPQPRNIDGDHDKSDSQTRDGIPIIFMYDDQNRVCGRAVVNFVLESCHPARLQSNRPSLSANMVGSVVDVATRYRMDWAVKSAVRDSRLLQTHPFLLFAHACHQGLAAEATLAAKGTLRFRIEDFPRDTALKLISGYQYHTLLEFHRRSGKAAASIARGENLMWISEEIVDKFCKRHNPCSSKQITRVES</sequence>
<evidence type="ECO:0000313" key="3">
    <source>
        <dbReference type="Proteomes" id="UP001215598"/>
    </source>
</evidence>
<protein>
    <recommendedName>
        <fullName evidence="1">BTB domain-containing protein</fullName>
    </recommendedName>
</protein>
<gene>
    <name evidence="2" type="ORF">B0H16DRAFT_630752</name>
</gene>
<reference evidence="2" key="1">
    <citation type="submission" date="2023-03" db="EMBL/GenBank/DDBJ databases">
        <title>Massive genome expansion in bonnet fungi (Mycena s.s.) driven by repeated elements and novel gene families across ecological guilds.</title>
        <authorList>
            <consortium name="Lawrence Berkeley National Laboratory"/>
            <person name="Harder C.B."/>
            <person name="Miyauchi S."/>
            <person name="Viragh M."/>
            <person name="Kuo A."/>
            <person name="Thoen E."/>
            <person name="Andreopoulos B."/>
            <person name="Lu D."/>
            <person name="Skrede I."/>
            <person name="Drula E."/>
            <person name="Henrissat B."/>
            <person name="Morin E."/>
            <person name="Kohler A."/>
            <person name="Barry K."/>
            <person name="LaButti K."/>
            <person name="Morin E."/>
            <person name="Salamov A."/>
            <person name="Lipzen A."/>
            <person name="Mereny Z."/>
            <person name="Hegedus B."/>
            <person name="Baldrian P."/>
            <person name="Stursova M."/>
            <person name="Weitz H."/>
            <person name="Taylor A."/>
            <person name="Grigoriev I.V."/>
            <person name="Nagy L.G."/>
            <person name="Martin F."/>
            <person name="Kauserud H."/>
        </authorList>
    </citation>
    <scope>NUCLEOTIDE SEQUENCE</scope>
    <source>
        <strain evidence="2">CBHHK182m</strain>
    </source>
</reference>
<dbReference type="Gene3D" id="3.30.710.10">
    <property type="entry name" value="Potassium Channel Kv1.1, Chain A"/>
    <property type="match status" value="1"/>
</dbReference>
<accession>A0AAD7NGF4</accession>
<name>A0AAD7NGF4_9AGAR</name>
<comment type="caution">
    <text evidence="2">The sequence shown here is derived from an EMBL/GenBank/DDBJ whole genome shotgun (WGS) entry which is preliminary data.</text>
</comment>
<dbReference type="EMBL" id="JARKIB010000040">
    <property type="protein sequence ID" value="KAJ7759156.1"/>
    <property type="molecule type" value="Genomic_DNA"/>
</dbReference>
<feature type="domain" description="BTB" evidence="1">
    <location>
        <begin position="33"/>
        <end position="64"/>
    </location>
</feature>
<proteinExistence type="predicted"/>
<dbReference type="Pfam" id="PF00651">
    <property type="entry name" value="BTB"/>
    <property type="match status" value="1"/>
</dbReference>
<keyword evidence="3" id="KW-1185">Reference proteome</keyword>
<dbReference type="InterPro" id="IPR011333">
    <property type="entry name" value="SKP1/BTB/POZ_sf"/>
</dbReference>